<dbReference type="AlphaFoldDB" id="A0A7X2HMW7"/>
<feature type="chain" id="PRO_5031235574" description="Tetratricopeptide repeat protein" evidence="2">
    <location>
        <begin position="44"/>
        <end position="245"/>
    </location>
</feature>
<dbReference type="RefSeq" id="WP_154207038.1">
    <property type="nucleotide sequence ID" value="NZ_WJYN01000004.1"/>
</dbReference>
<dbReference type="PROSITE" id="PS50005">
    <property type="entry name" value="TPR"/>
    <property type="match status" value="1"/>
</dbReference>
<keyword evidence="2" id="KW-0732">Signal</keyword>
<comment type="caution">
    <text evidence="3">The sequence shown here is derived from an EMBL/GenBank/DDBJ whole genome shotgun (WGS) entry which is preliminary data.</text>
</comment>
<reference evidence="3 4" key="1">
    <citation type="submission" date="2019-11" db="EMBL/GenBank/DDBJ databases">
        <title>Phenotypic characterization of an OXA-22 and OXA-60 co-producing Ralstonia pickettii clinical strain.</title>
        <authorList>
            <person name="He F."/>
        </authorList>
    </citation>
    <scope>NUCLEOTIDE SEQUENCE [LARGE SCALE GENOMIC DNA]</scope>
    <source>
        <strain evidence="3 4">PSLESD1</strain>
    </source>
</reference>
<evidence type="ECO:0000256" key="1">
    <source>
        <dbReference type="PROSITE-ProRule" id="PRU00339"/>
    </source>
</evidence>
<organism evidence="3 4">
    <name type="scientific">Ralstonia pickettii</name>
    <name type="common">Burkholderia pickettii</name>
    <dbReference type="NCBI Taxonomy" id="329"/>
    <lineage>
        <taxon>Bacteria</taxon>
        <taxon>Pseudomonadati</taxon>
        <taxon>Pseudomonadota</taxon>
        <taxon>Betaproteobacteria</taxon>
        <taxon>Burkholderiales</taxon>
        <taxon>Burkholderiaceae</taxon>
        <taxon>Ralstonia</taxon>
    </lineage>
</organism>
<sequence>MVFYQSKSTGNRGAHGSGGANMRVFAQAIVASTVLCLSASALAADATAAPQRPAPAQEKEIAALNGAFAAIDAKQYGAAEHDLSGLAQSSNPTTAAMAFQGLAHLYTRTRQFPKAVSAFESAIALQSKGARDIDIAALHRLAGQASVVAGQYDGAIDHLTKWQALAKPESSGARSPDAAVSLSYLAAAQAERHQFSAAQATLAEAVSMTPSPSSRLLALKSAIDSAARSAPFKTGSIAAVITPRN</sequence>
<protein>
    <recommendedName>
        <fullName evidence="5">Tetratricopeptide repeat protein</fullName>
    </recommendedName>
</protein>
<evidence type="ECO:0000313" key="3">
    <source>
        <dbReference type="EMBL" id="MRS99472.1"/>
    </source>
</evidence>
<evidence type="ECO:0000256" key="2">
    <source>
        <dbReference type="SAM" id="SignalP"/>
    </source>
</evidence>
<name>A0A7X2HMW7_RALPI</name>
<proteinExistence type="predicted"/>
<evidence type="ECO:0000313" key="4">
    <source>
        <dbReference type="Proteomes" id="UP000441032"/>
    </source>
</evidence>
<dbReference type="Proteomes" id="UP000441032">
    <property type="component" value="Unassembled WGS sequence"/>
</dbReference>
<gene>
    <name evidence="3" type="ORF">GJQ57_12540</name>
</gene>
<keyword evidence="1" id="KW-0802">TPR repeat</keyword>
<dbReference type="SUPFAM" id="SSF48452">
    <property type="entry name" value="TPR-like"/>
    <property type="match status" value="1"/>
</dbReference>
<dbReference type="InterPro" id="IPR011990">
    <property type="entry name" value="TPR-like_helical_dom_sf"/>
</dbReference>
<accession>A0A7X2HMW7</accession>
<dbReference type="Gene3D" id="1.25.40.10">
    <property type="entry name" value="Tetratricopeptide repeat domain"/>
    <property type="match status" value="1"/>
</dbReference>
<evidence type="ECO:0008006" key="5">
    <source>
        <dbReference type="Google" id="ProtNLM"/>
    </source>
</evidence>
<feature type="repeat" description="TPR" evidence="1">
    <location>
        <begin position="96"/>
        <end position="129"/>
    </location>
</feature>
<dbReference type="InterPro" id="IPR019734">
    <property type="entry name" value="TPR_rpt"/>
</dbReference>
<dbReference type="EMBL" id="WJYN01000004">
    <property type="protein sequence ID" value="MRS99472.1"/>
    <property type="molecule type" value="Genomic_DNA"/>
</dbReference>
<feature type="signal peptide" evidence="2">
    <location>
        <begin position="1"/>
        <end position="43"/>
    </location>
</feature>